<dbReference type="AlphaFoldDB" id="A0A5D2WR13"/>
<reference evidence="1 2" key="1">
    <citation type="submission" date="2019-07" db="EMBL/GenBank/DDBJ databases">
        <title>WGS assembly of Gossypium mustelinum.</title>
        <authorList>
            <person name="Chen Z.J."/>
            <person name="Sreedasyam A."/>
            <person name="Ando A."/>
            <person name="Song Q."/>
            <person name="De L."/>
            <person name="Hulse-Kemp A."/>
            <person name="Ding M."/>
            <person name="Ye W."/>
            <person name="Kirkbride R."/>
            <person name="Jenkins J."/>
            <person name="Plott C."/>
            <person name="Lovell J."/>
            <person name="Lin Y.-M."/>
            <person name="Vaughn R."/>
            <person name="Liu B."/>
            <person name="Li W."/>
            <person name="Simpson S."/>
            <person name="Scheffler B."/>
            <person name="Saski C."/>
            <person name="Grover C."/>
            <person name="Hu G."/>
            <person name="Conover J."/>
            <person name="Carlson J."/>
            <person name="Shu S."/>
            <person name="Boston L."/>
            <person name="Williams M."/>
            <person name="Peterson D."/>
            <person name="Mcgee K."/>
            <person name="Jones D."/>
            <person name="Wendel J."/>
            <person name="Stelly D."/>
            <person name="Grimwood J."/>
            <person name="Schmutz J."/>
        </authorList>
    </citation>
    <scope>NUCLEOTIDE SEQUENCE [LARGE SCALE GENOMIC DNA]</scope>
    <source>
        <strain evidence="1">1408120.09</strain>
    </source>
</reference>
<dbReference type="EMBL" id="CM017647">
    <property type="protein sequence ID" value="TYJ03902.1"/>
    <property type="molecule type" value="Genomic_DNA"/>
</dbReference>
<organism evidence="1 2">
    <name type="scientific">Gossypium mustelinum</name>
    <name type="common">Cotton</name>
    <name type="synonym">Gossypium caicoense</name>
    <dbReference type="NCBI Taxonomy" id="34275"/>
    <lineage>
        <taxon>Eukaryota</taxon>
        <taxon>Viridiplantae</taxon>
        <taxon>Streptophyta</taxon>
        <taxon>Embryophyta</taxon>
        <taxon>Tracheophyta</taxon>
        <taxon>Spermatophyta</taxon>
        <taxon>Magnoliopsida</taxon>
        <taxon>eudicotyledons</taxon>
        <taxon>Gunneridae</taxon>
        <taxon>Pentapetalae</taxon>
        <taxon>rosids</taxon>
        <taxon>malvids</taxon>
        <taxon>Malvales</taxon>
        <taxon>Malvaceae</taxon>
        <taxon>Malvoideae</taxon>
        <taxon>Gossypium</taxon>
    </lineage>
</organism>
<protein>
    <submittedName>
        <fullName evidence="1">Uncharacterized protein</fullName>
    </submittedName>
</protein>
<keyword evidence="2" id="KW-1185">Reference proteome</keyword>
<gene>
    <name evidence="1" type="ORF">E1A91_A12G058900v1</name>
</gene>
<proteinExistence type="predicted"/>
<sequence>MYYTFAFYILLPFVYKQVQPQTLIYSTLGTPQWLTTGILHLHQTLLHPHRQGIRHHLHQTPLLHHRQGIRHHLHLTLLLHHRQGIRHHLHQTPSHHLCLGSLHRQHHLFRTIRHHLNLGSLHLLKVQEDLLHHPHISL</sequence>
<evidence type="ECO:0000313" key="1">
    <source>
        <dbReference type="EMBL" id="TYJ03902.1"/>
    </source>
</evidence>
<name>A0A5D2WR13_GOSMU</name>
<evidence type="ECO:0000313" key="2">
    <source>
        <dbReference type="Proteomes" id="UP000323597"/>
    </source>
</evidence>
<accession>A0A5D2WR13</accession>
<dbReference type="Proteomes" id="UP000323597">
    <property type="component" value="Chromosome A12"/>
</dbReference>